<dbReference type="Gene3D" id="3.40.50.1820">
    <property type="entry name" value="alpha/beta hydrolase"/>
    <property type="match status" value="1"/>
</dbReference>
<reference evidence="2 3" key="1">
    <citation type="submission" date="2024-01" db="EMBL/GenBank/DDBJ databases">
        <title>A draft genome for the cacao thread blight pathogen Marasmiellus scandens.</title>
        <authorList>
            <person name="Baruah I.K."/>
            <person name="Leung J."/>
            <person name="Bukari Y."/>
            <person name="Amoako-Attah I."/>
            <person name="Meinhardt L.W."/>
            <person name="Bailey B.A."/>
            <person name="Cohen S.P."/>
        </authorList>
    </citation>
    <scope>NUCLEOTIDE SEQUENCE [LARGE SCALE GENOMIC DNA]</scope>
    <source>
        <strain evidence="2 3">GH-19</strain>
    </source>
</reference>
<keyword evidence="3" id="KW-1185">Reference proteome</keyword>
<comment type="caution">
    <text evidence="2">The sequence shown here is derived from an EMBL/GenBank/DDBJ whole genome shotgun (WGS) entry which is preliminary data.</text>
</comment>
<dbReference type="InterPro" id="IPR029058">
    <property type="entry name" value="AB_hydrolase_fold"/>
</dbReference>
<dbReference type="PANTHER" id="PTHR35560:SF3">
    <property type="entry name" value="PEPTIDASE S9 PROLYL OLIGOPEPTIDASE CATALYTIC DOMAIN-CONTAINING PROTEIN"/>
    <property type="match status" value="1"/>
</dbReference>
<evidence type="ECO:0000256" key="1">
    <source>
        <dbReference type="SAM" id="SignalP"/>
    </source>
</evidence>
<protein>
    <submittedName>
        <fullName evidence="2">Uncharacterized protein</fullName>
    </submittedName>
</protein>
<proteinExistence type="predicted"/>
<feature type="signal peptide" evidence="1">
    <location>
        <begin position="1"/>
        <end position="22"/>
    </location>
</feature>
<dbReference type="EMBL" id="JBANRG010000078">
    <property type="protein sequence ID" value="KAK7438642.1"/>
    <property type="molecule type" value="Genomic_DNA"/>
</dbReference>
<gene>
    <name evidence="2" type="ORF">VKT23_017975</name>
</gene>
<feature type="chain" id="PRO_5046892141" evidence="1">
    <location>
        <begin position="23"/>
        <end position="391"/>
    </location>
</feature>
<keyword evidence="1" id="KW-0732">Signal</keyword>
<accession>A0ABR1ITN5</accession>
<dbReference type="Proteomes" id="UP001498398">
    <property type="component" value="Unassembled WGS sequence"/>
</dbReference>
<name>A0ABR1ITN5_9AGAR</name>
<sequence length="391" mass="42690">MALATVFQAFYFLLVFPSASFAYDWVPNPVAGGNSGTGWEELPEIPGAQLIRNWTVPDTDSVFPVYLSSGLDPSQVTRAVVASAAKDRDPWNYWNNVQNIKFDLASTDSSFDPNTTSIITPCFLAQVEIEAGAGTSDQLYWSKTGWFGGHYAEGPDPDDKISSFDVLDSIVDYYFNKTTFPKLETVVFIGHSAAGQFFQRYAAMRKGTADDGQISWVIANPASYLWLVEDRPIQVADCDNIDEYKYGLTGGMPGYSTGDFNDMGRDGIVSRYRGRNADLGSGTDKCQALTQGSSHLERGQNYVAMLKAMPEGMPATHTLDLIEGVSHQNAEMFNSTQLRQRIFKDVPGNTSDVARRALSETEDDNSALTSALSGGLVGIAVALFALQSLLF</sequence>
<evidence type="ECO:0000313" key="3">
    <source>
        <dbReference type="Proteomes" id="UP001498398"/>
    </source>
</evidence>
<organism evidence="2 3">
    <name type="scientific">Marasmiellus scandens</name>
    <dbReference type="NCBI Taxonomy" id="2682957"/>
    <lineage>
        <taxon>Eukaryota</taxon>
        <taxon>Fungi</taxon>
        <taxon>Dikarya</taxon>
        <taxon>Basidiomycota</taxon>
        <taxon>Agaricomycotina</taxon>
        <taxon>Agaricomycetes</taxon>
        <taxon>Agaricomycetidae</taxon>
        <taxon>Agaricales</taxon>
        <taxon>Marasmiineae</taxon>
        <taxon>Omphalotaceae</taxon>
        <taxon>Marasmiellus</taxon>
    </lineage>
</organism>
<dbReference type="PANTHER" id="PTHR35560">
    <property type="entry name" value="BLL0132 PROTEIN"/>
    <property type="match status" value="1"/>
</dbReference>
<evidence type="ECO:0000313" key="2">
    <source>
        <dbReference type="EMBL" id="KAK7438642.1"/>
    </source>
</evidence>